<dbReference type="Proteomes" id="UP001231649">
    <property type="component" value="Chromosome 29"/>
</dbReference>
<gene>
    <name evidence="1" type="ORF">PYW08_011075</name>
</gene>
<dbReference type="EMBL" id="CM056805">
    <property type="protein sequence ID" value="KAJ8706941.1"/>
    <property type="molecule type" value="Genomic_DNA"/>
</dbReference>
<keyword evidence="2" id="KW-1185">Reference proteome</keyword>
<protein>
    <submittedName>
        <fullName evidence="1">Uncharacterized protein</fullName>
    </submittedName>
</protein>
<evidence type="ECO:0000313" key="1">
    <source>
        <dbReference type="EMBL" id="KAJ8706941.1"/>
    </source>
</evidence>
<accession>A0ACC2Q2I5</accession>
<evidence type="ECO:0000313" key="2">
    <source>
        <dbReference type="Proteomes" id="UP001231649"/>
    </source>
</evidence>
<proteinExistence type="predicted"/>
<comment type="caution">
    <text evidence="1">The sequence shown here is derived from an EMBL/GenBank/DDBJ whole genome shotgun (WGS) entry which is preliminary data.</text>
</comment>
<name>A0ACC2Q2I5_9NEOP</name>
<sequence length="352" mass="39790">MASDSAKTQLLAIYKLEFYKNKKNWKLYENVRKEPLPSPDTPHKLNKTYNVGEELPKSQIDEEPVSPHNKAFLYEESDTPDPQPPDYEPPSPDVLDSNLYRARSWSEQLYDGDGQVPVWRAVQQEWCGVEAEGIPEQLAYDQCDGPWQQHQLWAPASDYSLKPAVDPLDMQSEYLTPAQMLATAEEWLLLNGYPLLQQEYASSYEDYGFLDDSCDFMRGAHQVPHSSEIDLSISQDCLCVCKDTVCALSMRQLVRAIQRHHAALTLLLREQALRDRLSALSRTIAPLPFEECPTRDTDPLRPADAVLAASHDLHVSHVAHVSHVPHDVGRGRGRLLQARRMLSVGPGRPGQL</sequence>
<reference evidence="1" key="1">
    <citation type="submission" date="2023-03" db="EMBL/GenBank/DDBJ databases">
        <title>Chromosome-level genomes of two armyworms, Mythimna separata and Mythimna loreyi, provide insights into the biosynthesis and reception of sex pheromones.</title>
        <authorList>
            <person name="Zhao H."/>
        </authorList>
    </citation>
    <scope>NUCLEOTIDE SEQUENCE</scope>
    <source>
        <strain evidence="1">BeijingLab</strain>
    </source>
</reference>
<organism evidence="1 2">
    <name type="scientific">Mythimna loreyi</name>
    <dbReference type="NCBI Taxonomy" id="667449"/>
    <lineage>
        <taxon>Eukaryota</taxon>
        <taxon>Metazoa</taxon>
        <taxon>Ecdysozoa</taxon>
        <taxon>Arthropoda</taxon>
        <taxon>Hexapoda</taxon>
        <taxon>Insecta</taxon>
        <taxon>Pterygota</taxon>
        <taxon>Neoptera</taxon>
        <taxon>Endopterygota</taxon>
        <taxon>Lepidoptera</taxon>
        <taxon>Glossata</taxon>
        <taxon>Ditrysia</taxon>
        <taxon>Noctuoidea</taxon>
        <taxon>Noctuidae</taxon>
        <taxon>Noctuinae</taxon>
        <taxon>Hadenini</taxon>
        <taxon>Mythimna</taxon>
    </lineage>
</organism>